<dbReference type="AlphaFoldDB" id="A0A7S4CFG9"/>
<reference evidence="2" key="1">
    <citation type="submission" date="2021-01" db="EMBL/GenBank/DDBJ databases">
        <authorList>
            <person name="Corre E."/>
            <person name="Pelletier E."/>
            <person name="Niang G."/>
            <person name="Scheremetjew M."/>
            <person name="Finn R."/>
            <person name="Kale V."/>
            <person name="Holt S."/>
            <person name="Cochrane G."/>
            <person name="Meng A."/>
            <person name="Brown T."/>
            <person name="Cohen L."/>
        </authorList>
    </citation>
    <scope>NUCLEOTIDE SEQUENCE</scope>
    <source>
        <strain evidence="2">CCMP1594</strain>
    </source>
</reference>
<gene>
    <name evidence="2" type="ORF">EGYM00163_LOCUS6849</name>
</gene>
<sequence length="299" mass="33709">MAASDFAEYLIVEPFDIDTVDARTVAQFVTEMMLDQSVDDDDDESHSELWEWLPQTLGIRSQHPRVYSHIRAILRNVMRDLKQLKAYLASVGLGGKSVKKKEEKGLPESHAVKAEDTITTGVSNASEHIQTVDRLLMDCLRTIHDPSLTHDVRQLLTSAREVLSRDLSGAVDTLRPLVTKGLLRKDAEELAAVRAELQKRDEECKSLSSSSSRRTSLPRAPTSPSPALRQTLQSEYAEMKSNGVVPCNAELNLATIQEQNMLYRELLAEHGRIVREKEQENQRLKHLLLRNGIKPDQPR</sequence>
<proteinExistence type="predicted"/>
<evidence type="ECO:0000256" key="1">
    <source>
        <dbReference type="SAM" id="MobiDB-lite"/>
    </source>
</evidence>
<organism evidence="2">
    <name type="scientific">Eutreptiella gymnastica</name>
    <dbReference type="NCBI Taxonomy" id="73025"/>
    <lineage>
        <taxon>Eukaryota</taxon>
        <taxon>Discoba</taxon>
        <taxon>Euglenozoa</taxon>
        <taxon>Euglenida</taxon>
        <taxon>Spirocuta</taxon>
        <taxon>Euglenophyceae</taxon>
        <taxon>Eutreptiales</taxon>
        <taxon>Eutreptiaceae</taxon>
        <taxon>Eutreptiella</taxon>
    </lineage>
</organism>
<dbReference type="EMBL" id="HBJA01021495">
    <property type="protein sequence ID" value="CAE0795730.1"/>
    <property type="molecule type" value="Transcribed_RNA"/>
</dbReference>
<accession>A0A7S4CFG9</accession>
<protein>
    <submittedName>
        <fullName evidence="2">Uncharacterized protein</fullName>
    </submittedName>
</protein>
<feature type="compositionally biased region" description="Low complexity" evidence="1">
    <location>
        <begin position="206"/>
        <end position="227"/>
    </location>
</feature>
<name>A0A7S4CFG9_9EUGL</name>
<evidence type="ECO:0000313" key="2">
    <source>
        <dbReference type="EMBL" id="CAE0795730.1"/>
    </source>
</evidence>
<feature type="region of interest" description="Disordered" evidence="1">
    <location>
        <begin position="201"/>
        <end position="227"/>
    </location>
</feature>